<dbReference type="InterPro" id="IPR002509">
    <property type="entry name" value="NODB_dom"/>
</dbReference>
<organism evidence="3 4">
    <name type="scientific">Vibrio xiamenensis</name>
    <dbReference type="NCBI Taxonomy" id="861298"/>
    <lineage>
        <taxon>Bacteria</taxon>
        <taxon>Pseudomonadati</taxon>
        <taxon>Pseudomonadota</taxon>
        <taxon>Gammaproteobacteria</taxon>
        <taxon>Vibrionales</taxon>
        <taxon>Vibrionaceae</taxon>
        <taxon>Vibrio</taxon>
    </lineage>
</organism>
<evidence type="ECO:0000313" key="4">
    <source>
        <dbReference type="Proteomes" id="UP000198854"/>
    </source>
</evidence>
<dbReference type="GO" id="GO:0005975">
    <property type="term" value="P:carbohydrate metabolic process"/>
    <property type="evidence" value="ECO:0007669"/>
    <property type="project" value="InterPro"/>
</dbReference>
<feature type="signal peptide" evidence="1">
    <location>
        <begin position="1"/>
        <end position="20"/>
    </location>
</feature>
<dbReference type="EMBL" id="FNDD01000014">
    <property type="protein sequence ID" value="SDH37926.1"/>
    <property type="molecule type" value="Genomic_DNA"/>
</dbReference>
<dbReference type="Gene3D" id="3.20.20.370">
    <property type="entry name" value="Glycoside hydrolase/deacetylase"/>
    <property type="match status" value="1"/>
</dbReference>
<evidence type="ECO:0000259" key="2">
    <source>
        <dbReference type="Pfam" id="PF01522"/>
    </source>
</evidence>
<dbReference type="STRING" id="861298.SAMN04488136_114102"/>
<dbReference type="InterPro" id="IPR011330">
    <property type="entry name" value="Glyco_hydro/deAcase_b/a-brl"/>
</dbReference>
<sequence>MKYLPLALTLVATSVAVANASTDVATKSANIAALSAINADQYSSCSMSSKEVYVQPAEGLPVARQLESMSSPYGWTGGISSMDVSKNVLKTAGTVSKVIQEPFSSDWGTLAIPVCHDFYTPSNQNGGVISISNGTNTVNIGGISYLGGYHTVNGQGWRYISAQTLIDNGFQDGDQVTVKIKNSAAAPYSSYTGWGKLLKQAQGVPTLVLTFDDGGLGTWNQLEYSQQKGIKGTIFYPWLYEGRSNKLSVAQLKDLKDAGWDIELNGTGDDVSITSLESTDAAVAQLVEGREWLAENGLNDNARFFAYPNGRYDRYSSPITKTGVTGAIGSAVLQLKNVTGVTVGMLAEGRTFPKGTRVIEVDAENKTVTLDNASLETGRGGETYDKPNSYITFYDDSHEFFTGNLQRKLKAAGFKVGRTTRPNTMYSRYCVGDYGLVAPARGSSISSGDDPVARVESWIADPQKAGTTTLIYFHDVTGSQDGINTSVDTYHMWLDKLAEARDEGKIQILTMSEWWERDCSGK</sequence>
<dbReference type="OrthoDB" id="5838973at2"/>
<dbReference type="RefSeq" id="WP_093274572.1">
    <property type="nucleotide sequence ID" value="NZ_FNDD01000014.1"/>
</dbReference>
<feature type="domain" description="NodB homology" evidence="2">
    <location>
        <begin position="202"/>
        <end position="318"/>
    </location>
</feature>
<name>A0A1G8BXG2_9VIBR</name>
<dbReference type="Proteomes" id="UP000198854">
    <property type="component" value="Unassembled WGS sequence"/>
</dbReference>
<proteinExistence type="predicted"/>
<keyword evidence="1" id="KW-0732">Signal</keyword>
<evidence type="ECO:0000256" key="1">
    <source>
        <dbReference type="SAM" id="SignalP"/>
    </source>
</evidence>
<accession>A0A1G8BXG2</accession>
<keyword evidence="4" id="KW-1185">Reference proteome</keyword>
<dbReference type="AlphaFoldDB" id="A0A1G8BXG2"/>
<gene>
    <name evidence="3" type="ORF">SAMN04488136_114102</name>
</gene>
<dbReference type="SUPFAM" id="SSF88713">
    <property type="entry name" value="Glycoside hydrolase/deacetylase"/>
    <property type="match status" value="1"/>
</dbReference>
<dbReference type="GO" id="GO:0016810">
    <property type="term" value="F:hydrolase activity, acting on carbon-nitrogen (but not peptide) bonds"/>
    <property type="evidence" value="ECO:0007669"/>
    <property type="project" value="InterPro"/>
</dbReference>
<feature type="chain" id="PRO_5011489556" evidence="1">
    <location>
        <begin position="21"/>
        <end position="522"/>
    </location>
</feature>
<protein>
    <submittedName>
        <fullName evidence="3">Polysaccharide deacetylase</fullName>
    </submittedName>
</protein>
<evidence type="ECO:0000313" key="3">
    <source>
        <dbReference type="EMBL" id="SDH37926.1"/>
    </source>
</evidence>
<reference evidence="3 4" key="1">
    <citation type="submission" date="2016-10" db="EMBL/GenBank/DDBJ databases">
        <authorList>
            <person name="de Groot N.N."/>
        </authorList>
    </citation>
    <scope>NUCLEOTIDE SEQUENCE [LARGE SCALE GENOMIC DNA]</scope>
    <source>
        <strain evidence="3 4">CGMCC 1.10228</strain>
    </source>
</reference>
<dbReference type="Pfam" id="PF01522">
    <property type="entry name" value="Polysacc_deac_1"/>
    <property type="match status" value="1"/>
</dbReference>